<protein>
    <submittedName>
        <fullName evidence="2">Transcriptional regulator</fullName>
    </submittedName>
</protein>
<evidence type="ECO:0000313" key="2">
    <source>
        <dbReference type="EMBL" id="BDT97419.1"/>
    </source>
</evidence>
<dbReference type="EMBL" id="AP026978">
    <property type="protein sequence ID" value="BDT97419.1"/>
    <property type="molecule type" value="Genomic_DNA"/>
</dbReference>
<proteinExistence type="predicted"/>
<organism evidence="2 3">
    <name type="scientific">Nocardia sputorum</name>
    <dbReference type="NCBI Taxonomy" id="2984338"/>
    <lineage>
        <taxon>Bacteria</taxon>
        <taxon>Bacillati</taxon>
        <taxon>Actinomycetota</taxon>
        <taxon>Actinomycetes</taxon>
        <taxon>Mycobacteriales</taxon>
        <taxon>Nocardiaceae</taxon>
        <taxon>Nocardia</taxon>
    </lineage>
</organism>
<sequence>MVSNIAGGRPPRPGVEPGAQLGALEAYAAQAHGHLSAGGDHLARLAGLLRPAVLESWLRSVRGGVDPMDAVDGRGLRGADLQRYLQAHPIAALMPLIDKLLVQDTARTGLIVVIADQFGRVLSVHGGAEQVAAAAEIGLRAGDDLSERRIGTNAVGLVVRTGRAAWIHGPEHFLHRMHQLTGAAAPVHDPDGRLVGVLMIAGGVRVAKPEILALVKATATAAEMDLLLTAMRAGERGTDGRGRRDATPSHPVGRLGLDVLGLGQPQLSVADDRVPLSQRHAEILLLLAEHPEGLGADHLALLLDDTDLDNGTIRAAVSRLRAVVGPSVFGSRPYRLCVPVATDVEALRAALDSGDVDSALRLYAGPVLPRSTAPGIIDIRDELRVRLRTAVLGSGDTAVLRRWTAGPEGRDDAAAWAAYRATVDRDSPLYAQIEAKIRVLDRRLGADATRMQRFGS</sequence>
<dbReference type="Pfam" id="PF01590">
    <property type="entry name" value="GAF"/>
    <property type="match status" value="1"/>
</dbReference>
<dbReference type="Gene3D" id="3.30.450.40">
    <property type="match status" value="1"/>
</dbReference>
<evidence type="ECO:0000313" key="3">
    <source>
        <dbReference type="Proteomes" id="UP001317870"/>
    </source>
</evidence>
<dbReference type="Proteomes" id="UP001317870">
    <property type="component" value="Chromosome"/>
</dbReference>
<dbReference type="InterPro" id="IPR029016">
    <property type="entry name" value="GAF-like_dom_sf"/>
</dbReference>
<feature type="domain" description="GAF" evidence="1">
    <location>
        <begin position="121"/>
        <end position="223"/>
    </location>
</feature>
<dbReference type="RefSeq" id="WP_281877370.1">
    <property type="nucleotide sequence ID" value="NZ_AP026978.1"/>
</dbReference>
<gene>
    <name evidence="2" type="ORF">IFM12276_04480</name>
</gene>
<keyword evidence="3" id="KW-1185">Reference proteome</keyword>
<name>A0ABM8CRD3_9NOCA</name>
<reference evidence="2 3" key="1">
    <citation type="submission" date="2022-11" db="EMBL/GenBank/DDBJ databases">
        <title>Genome Sequencing of Nocardia sp. ON39_IFM12276 and assembly.</title>
        <authorList>
            <person name="Shimojima M."/>
            <person name="Toyokawa M."/>
            <person name="Uesaka K."/>
        </authorList>
    </citation>
    <scope>NUCLEOTIDE SEQUENCE [LARGE SCALE GENOMIC DNA]</scope>
    <source>
        <strain evidence="2 3">IFM 12276</strain>
    </source>
</reference>
<accession>A0ABM8CRD3</accession>
<evidence type="ECO:0000259" key="1">
    <source>
        <dbReference type="Pfam" id="PF01590"/>
    </source>
</evidence>
<dbReference type="InterPro" id="IPR003018">
    <property type="entry name" value="GAF"/>
</dbReference>